<reference evidence="2" key="1">
    <citation type="submission" date="2020-05" db="EMBL/GenBank/DDBJ databases">
        <authorList>
            <person name="Chiriac C."/>
            <person name="Salcher M."/>
            <person name="Ghai R."/>
            <person name="Kavagutti S V."/>
        </authorList>
    </citation>
    <scope>NUCLEOTIDE SEQUENCE</scope>
</reference>
<name>A0A6J5PN25_9CAUD</name>
<gene>
    <name evidence="2" type="ORF">UFOVP935_40</name>
</gene>
<keyword evidence="1" id="KW-0175">Coiled coil</keyword>
<dbReference type="EMBL" id="LR796885">
    <property type="protein sequence ID" value="CAB4172552.1"/>
    <property type="molecule type" value="Genomic_DNA"/>
</dbReference>
<accession>A0A6J5PN25</accession>
<organism evidence="2">
    <name type="scientific">uncultured Caudovirales phage</name>
    <dbReference type="NCBI Taxonomy" id="2100421"/>
    <lineage>
        <taxon>Viruses</taxon>
        <taxon>Duplodnaviria</taxon>
        <taxon>Heunggongvirae</taxon>
        <taxon>Uroviricota</taxon>
        <taxon>Caudoviricetes</taxon>
        <taxon>Peduoviridae</taxon>
        <taxon>Maltschvirus</taxon>
        <taxon>Maltschvirus maltsch</taxon>
    </lineage>
</organism>
<protein>
    <submittedName>
        <fullName evidence="2">Uncharacterized protein</fullName>
    </submittedName>
</protein>
<feature type="coiled-coil region" evidence="1">
    <location>
        <begin position="23"/>
        <end position="79"/>
    </location>
</feature>
<sequence length="92" mass="9988">MSCRLEDAAITGIALHVERGGNAEAVVRENLRLQAAVDELSARASSDSWIKLANEVESLREQKEALEQALRDATAALAAISGTLEIYRSHQK</sequence>
<evidence type="ECO:0000313" key="2">
    <source>
        <dbReference type="EMBL" id="CAB4172552.1"/>
    </source>
</evidence>
<proteinExistence type="predicted"/>
<evidence type="ECO:0000256" key="1">
    <source>
        <dbReference type="SAM" id="Coils"/>
    </source>
</evidence>